<dbReference type="AlphaFoldDB" id="A0A6B3RTV7"/>
<dbReference type="EMBL" id="JAAIKE010000002">
    <property type="protein sequence ID" value="NEX46479.1"/>
    <property type="molecule type" value="Genomic_DNA"/>
</dbReference>
<reference evidence="2 3" key="1">
    <citation type="submission" date="2020-02" db="EMBL/GenBank/DDBJ databases">
        <title>Rhodobacter algicola sp. nov., isolated from microalga culture.</title>
        <authorList>
            <person name="Park C.-Y."/>
        </authorList>
    </citation>
    <scope>NUCLEOTIDE SEQUENCE [LARGE SCALE GENOMIC DNA]</scope>
    <source>
        <strain evidence="2 3">ETT8</strain>
    </source>
</reference>
<dbReference type="Proteomes" id="UP000481421">
    <property type="component" value="Unassembled WGS sequence"/>
</dbReference>
<evidence type="ECO:0000313" key="3">
    <source>
        <dbReference type="Proteomes" id="UP000481421"/>
    </source>
</evidence>
<accession>A0A6B3RTV7</accession>
<sequence>MVDKPPQRVTGLPEGAETTAAHPTGTAAANGHWQHDSGGPRLYVPPVAADGVDLADASARAAAVLDTLGPDISQRVHLTLTGEAVVLTGTLNDAAQLHAVEQGVARVVHRARLVNNLRVATKAQEGSDDTSPR</sequence>
<evidence type="ECO:0000256" key="1">
    <source>
        <dbReference type="SAM" id="MobiDB-lite"/>
    </source>
</evidence>
<name>A0A6B3RTV7_9RHOB</name>
<keyword evidence="3" id="KW-1185">Reference proteome</keyword>
<protein>
    <recommendedName>
        <fullName evidence="4">BON domain-containing protein</fullName>
    </recommendedName>
</protein>
<comment type="caution">
    <text evidence="2">The sequence shown here is derived from an EMBL/GenBank/DDBJ whole genome shotgun (WGS) entry which is preliminary data.</text>
</comment>
<evidence type="ECO:0000313" key="2">
    <source>
        <dbReference type="EMBL" id="NEX46479.1"/>
    </source>
</evidence>
<feature type="compositionally biased region" description="Low complexity" evidence="1">
    <location>
        <begin position="13"/>
        <end position="29"/>
    </location>
</feature>
<proteinExistence type="predicted"/>
<gene>
    <name evidence="2" type="ORF">G3572_09685</name>
</gene>
<evidence type="ECO:0008006" key="4">
    <source>
        <dbReference type="Google" id="ProtNLM"/>
    </source>
</evidence>
<organism evidence="2 3">
    <name type="scientific">Pseudotabrizicola algicola</name>
    <dbReference type="NCBI Taxonomy" id="2709381"/>
    <lineage>
        <taxon>Bacteria</taxon>
        <taxon>Pseudomonadati</taxon>
        <taxon>Pseudomonadota</taxon>
        <taxon>Alphaproteobacteria</taxon>
        <taxon>Rhodobacterales</taxon>
        <taxon>Paracoccaceae</taxon>
        <taxon>Pseudotabrizicola</taxon>
    </lineage>
</organism>
<feature type="region of interest" description="Disordered" evidence="1">
    <location>
        <begin position="1"/>
        <end position="41"/>
    </location>
</feature>
<dbReference type="RefSeq" id="WP_164611164.1">
    <property type="nucleotide sequence ID" value="NZ_JAAIKE010000002.1"/>
</dbReference>